<evidence type="ECO:0000313" key="8">
    <source>
        <dbReference type="Proteomes" id="UP000225706"/>
    </source>
</evidence>
<protein>
    <submittedName>
        <fullName evidence="7">Putative RNA-directed DNA polymerase from transposon BS</fullName>
    </submittedName>
</protein>
<keyword evidence="7" id="KW-0548">Nucleotidyltransferase</keyword>
<dbReference type="Pfam" id="PF02176">
    <property type="entry name" value="zf-TRAF"/>
    <property type="match status" value="1"/>
</dbReference>
<name>A0A2B4S701_STYPI</name>
<keyword evidence="7" id="KW-0808">Transferase</keyword>
<dbReference type="Proteomes" id="UP000225706">
    <property type="component" value="Unassembled WGS sequence"/>
</dbReference>
<dbReference type="OrthoDB" id="5960351at2759"/>
<accession>A0A2B4S701</accession>
<comment type="caution">
    <text evidence="7">The sequence shown here is derived from an EMBL/GenBank/DDBJ whole genome shotgun (WGS) entry which is preliminary data.</text>
</comment>
<keyword evidence="2 4" id="KW-0863">Zinc-finger</keyword>
<dbReference type="Gene3D" id="3.30.40.10">
    <property type="entry name" value="Zinc/RING finger domain, C3HC4 (zinc finger)"/>
    <property type="match status" value="1"/>
</dbReference>
<evidence type="ECO:0000259" key="6">
    <source>
        <dbReference type="PROSITE" id="PS50878"/>
    </source>
</evidence>
<keyword evidence="7" id="KW-0695">RNA-directed DNA polymerase</keyword>
<dbReference type="PROSITE" id="PS50145">
    <property type="entry name" value="ZF_TRAF"/>
    <property type="match status" value="1"/>
</dbReference>
<dbReference type="InterPro" id="IPR043502">
    <property type="entry name" value="DNA/RNA_pol_sf"/>
</dbReference>
<evidence type="ECO:0000256" key="3">
    <source>
        <dbReference type="ARBA" id="ARBA00022833"/>
    </source>
</evidence>
<evidence type="ECO:0000256" key="2">
    <source>
        <dbReference type="ARBA" id="ARBA00022771"/>
    </source>
</evidence>
<proteinExistence type="predicted"/>
<dbReference type="PANTHER" id="PTHR33332">
    <property type="entry name" value="REVERSE TRANSCRIPTASE DOMAIN-CONTAINING PROTEIN"/>
    <property type="match status" value="1"/>
</dbReference>
<dbReference type="SUPFAM" id="SSF56672">
    <property type="entry name" value="DNA/RNA polymerases"/>
    <property type="match status" value="1"/>
</dbReference>
<dbReference type="InterPro" id="IPR013083">
    <property type="entry name" value="Znf_RING/FYVE/PHD"/>
</dbReference>
<evidence type="ECO:0000313" key="7">
    <source>
        <dbReference type="EMBL" id="PFX24328.1"/>
    </source>
</evidence>
<reference evidence="8" key="1">
    <citation type="journal article" date="2017" name="bioRxiv">
        <title>Comparative analysis of the genomes of Stylophora pistillata and Acropora digitifera provides evidence for extensive differences between species of corals.</title>
        <authorList>
            <person name="Voolstra C.R."/>
            <person name="Li Y."/>
            <person name="Liew Y.J."/>
            <person name="Baumgarten S."/>
            <person name="Zoccola D."/>
            <person name="Flot J.-F."/>
            <person name="Tambutte S."/>
            <person name="Allemand D."/>
            <person name="Aranda M."/>
        </authorList>
    </citation>
    <scope>NUCLEOTIDE SEQUENCE [LARGE SCALE GENOMIC DNA]</scope>
</reference>
<feature type="domain" description="Reverse transcriptase" evidence="6">
    <location>
        <begin position="1"/>
        <end position="162"/>
    </location>
</feature>
<evidence type="ECO:0000259" key="5">
    <source>
        <dbReference type="PROSITE" id="PS50145"/>
    </source>
</evidence>
<dbReference type="InterPro" id="IPR000477">
    <property type="entry name" value="RT_dom"/>
</dbReference>
<keyword evidence="3 4" id="KW-0862">Zinc</keyword>
<dbReference type="STRING" id="50429.A0A2B4S701"/>
<keyword evidence="8" id="KW-1185">Reference proteome</keyword>
<sequence length="277" mass="30736">MEGGELCGAVFLDLTKAFDTIDHKILSSKLSAIGVSPSTLQWFKSYMSPCKQRTACSDAMSDPLPMTFGVPQGSILGPLLFFVYINDLPLAIKNCKVTLYADDMVLYYFANKPHLLEEALNDDLLQAAQCLHGNMLTLNLTKMKSMIIDKSKSSIDIPNSLIKLAAEPLSAPLLKIYNQLIQTGVVPNILKVSQVTPVYKSGDVTNPGNYRPISILSPSEHLIHCDFVDVWCSKTCGREMPRKDLKEHLEKECPNRTKPCINCKKDIKLNELEVCLG</sequence>
<dbReference type="EMBL" id="LSMT01000180">
    <property type="protein sequence ID" value="PFX24328.1"/>
    <property type="molecule type" value="Genomic_DNA"/>
</dbReference>
<feature type="domain" description="TRAF-type" evidence="5">
    <location>
        <begin position="221"/>
        <end position="273"/>
    </location>
</feature>
<keyword evidence="1 4" id="KW-0479">Metal-binding</keyword>
<dbReference type="GO" id="GO:0008270">
    <property type="term" value="F:zinc ion binding"/>
    <property type="evidence" value="ECO:0007669"/>
    <property type="project" value="UniProtKB-KW"/>
</dbReference>
<dbReference type="AlphaFoldDB" id="A0A2B4S701"/>
<feature type="zinc finger region" description="TRAF-type" evidence="4">
    <location>
        <begin position="221"/>
        <end position="273"/>
    </location>
</feature>
<dbReference type="Pfam" id="PF00078">
    <property type="entry name" value="RVT_1"/>
    <property type="match status" value="1"/>
</dbReference>
<dbReference type="PROSITE" id="PS50878">
    <property type="entry name" value="RT_POL"/>
    <property type="match status" value="1"/>
</dbReference>
<dbReference type="SUPFAM" id="SSF49599">
    <property type="entry name" value="TRAF domain-like"/>
    <property type="match status" value="1"/>
</dbReference>
<evidence type="ECO:0000256" key="1">
    <source>
        <dbReference type="ARBA" id="ARBA00022723"/>
    </source>
</evidence>
<dbReference type="GO" id="GO:0003964">
    <property type="term" value="F:RNA-directed DNA polymerase activity"/>
    <property type="evidence" value="ECO:0007669"/>
    <property type="project" value="UniProtKB-KW"/>
</dbReference>
<gene>
    <name evidence="7" type="primary">RTase</name>
    <name evidence="7" type="ORF">AWC38_SpisGene11076</name>
</gene>
<organism evidence="7 8">
    <name type="scientific">Stylophora pistillata</name>
    <name type="common">Smooth cauliflower coral</name>
    <dbReference type="NCBI Taxonomy" id="50429"/>
    <lineage>
        <taxon>Eukaryota</taxon>
        <taxon>Metazoa</taxon>
        <taxon>Cnidaria</taxon>
        <taxon>Anthozoa</taxon>
        <taxon>Hexacorallia</taxon>
        <taxon>Scleractinia</taxon>
        <taxon>Astrocoeniina</taxon>
        <taxon>Pocilloporidae</taxon>
        <taxon>Stylophora</taxon>
    </lineage>
</organism>
<dbReference type="InterPro" id="IPR001293">
    <property type="entry name" value="Znf_TRAF"/>
</dbReference>
<evidence type="ECO:0000256" key="4">
    <source>
        <dbReference type="PROSITE-ProRule" id="PRU00207"/>
    </source>
</evidence>